<accession>A0A8S5L9H9</accession>
<name>A0A8S5L9H9_9CAUD</name>
<proteinExistence type="predicted"/>
<dbReference type="EMBL" id="BK014662">
    <property type="protein sequence ID" value="DAD66550.1"/>
    <property type="molecule type" value="Genomic_DNA"/>
</dbReference>
<reference evidence="1" key="1">
    <citation type="journal article" date="2021" name="Proc. Natl. Acad. Sci. U.S.A.">
        <title>A Catalog of Tens of Thousands of Viruses from Human Metagenomes Reveals Hidden Associations with Chronic Diseases.</title>
        <authorList>
            <person name="Tisza M.J."/>
            <person name="Buck C.B."/>
        </authorList>
    </citation>
    <scope>NUCLEOTIDE SEQUENCE</scope>
    <source>
        <strain evidence="1">CtPuP5</strain>
    </source>
</reference>
<sequence>MGLPRFKVKKKRKDYDYKTKTYKTGIITTYT</sequence>
<protein>
    <submittedName>
        <fullName evidence="1">Uncharacterized protein</fullName>
    </submittedName>
</protein>
<organism evidence="1">
    <name type="scientific">Myoviridae sp. ctPuP5</name>
    <dbReference type="NCBI Taxonomy" id="2823543"/>
    <lineage>
        <taxon>Viruses</taxon>
        <taxon>Duplodnaviria</taxon>
        <taxon>Heunggongvirae</taxon>
        <taxon>Uroviricota</taxon>
        <taxon>Caudoviricetes</taxon>
    </lineage>
</organism>
<evidence type="ECO:0000313" key="1">
    <source>
        <dbReference type="EMBL" id="DAD66550.1"/>
    </source>
</evidence>